<keyword evidence="1 3" id="KW-0547">Nucleotide-binding</keyword>
<evidence type="ECO:0000313" key="6">
    <source>
        <dbReference type="EMBL" id="EGR28263.1"/>
    </source>
</evidence>
<dbReference type="InParanoid" id="G0R2P7"/>
<evidence type="ECO:0000256" key="1">
    <source>
        <dbReference type="ARBA" id="ARBA00022741"/>
    </source>
</evidence>
<keyword evidence="2 3" id="KW-0067">ATP-binding</keyword>
<keyword evidence="6" id="KW-0418">Kinase</keyword>
<keyword evidence="6" id="KW-0808">Transferase</keyword>
<dbReference type="SUPFAM" id="SSF56112">
    <property type="entry name" value="Protein kinase-like (PK-like)"/>
    <property type="match status" value="1"/>
</dbReference>
<dbReference type="AlphaFoldDB" id="G0R2P7"/>
<dbReference type="InterPro" id="IPR011009">
    <property type="entry name" value="Kinase-like_dom_sf"/>
</dbReference>
<dbReference type="InterPro" id="IPR017441">
    <property type="entry name" value="Protein_kinase_ATP_BS"/>
</dbReference>
<dbReference type="RefSeq" id="XP_004027608.1">
    <property type="nucleotide sequence ID" value="XM_004027559.1"/>
</dbReference>
<feature type="binding site" evidence="3">
    <location>
        <position position="40"/>
    </location>
    <ligand>
        <name>ATP</name>
        <dbReference type="ChEBI" id="CHEBI:30616"/>
    </ligand>
</feature>
<evidence type="ECO:0000313" key="7">
    <source>
        <dbReference type="Proteomes" id="UP000008983"/>
    </source>
</evidence>
<dbReference type="EMBL" id="GL984276">
    <property type="protein sequence ID" value="EGR28263.1"/>
    <property type="molecule type" value="Genomic_DNA"/>
</dbReference>
<organism evidence="6 7">
    <name type="scientific">Ichthyophthirius multifiliis</name>
    <name type="common">White spot disease agent</name>
    <name type="synonym">Ich</name>
    <dbReference type="NCBI Taxonomy" id="5932"/>
    <lineage>
        <taxon>Eukaryota</taxon>
        <taxon>Sar</taxon>
        <taxon>Alveolata</taxon>
        <taxon>Ciliophora</taxon>
        <taxon>Intramacronucleata</taxon>
        <taxon>Oligohymenophorea</taxon>
        <taxon>Hymenostomatida</taxon>
        <taxon>Ophryoglenina</taxon>
        <taxon>Ichthyophthirius</taxon>
    </lineage>
</organism>
<dbReference type="Pfam" id="PF00069">
    <property type="entry name" value="Pkinase"/>
    <property type="match status" value="1"/>
</dbReference>
<dbReference type="Proteomes" id="UP000008983">
    <property type="component" value="Unassembled WGS sequence"/>
</dbReference>
<dbReference type="GO" id="GO:0004683">
    <property type="term" value="F:calcium/calmodulin-dependent protein kinase activity"/>
    <property type="evidence" value="ECO:0007669"/>
    <property type="project" value="UniProtKB-EC"/>
</dbReference>
<keyword evidence="7" id="KW-1185">Reference proteome</keyword>
<feature type="non-terminal residue" evidence="6">
    <location>
        <position position="311"/>
    </location>
</feature>
<dbReference type="OrthoDB" id="286927at2759"/>
<reference evidence="6 7" key="1">
    <citation type="submission" date="2011-07" db="EMBL/GenBank/DDBJ databases">
        <authorList>
            <person name="Coyne R."/>
            <person name="Brami D."/>
            <person name="Johnson J."/>
            <person name="Hostetler J."/>
            <person name="Hannick L."/>
            <person name="Clark T."/>
            <person name="Cassidy-Hanley D."/>
            <person name="Inman J."/>
        </authorList>
    </citation>
    <scope>NUCLEOTIDE SEQUENCE [LARGE SCALE GENOMIC DNA]</scope>
    <source>
        <strain evidence="6 7">G5</strain>
    </source>
</reference>
<accession>G0R2P7</accession>
<sequence length="311" mass="36597">MCILQNFNNNYVLQEILGTGSFAVVCKISRIIDQKTFAAKIIKLEKLQENKHKEKFFVINKYAFSYYIFIKKNMLINEYKALKKCRHKNIAKLEEVYQEQTQLIYVTEYIQGGELYQRLKKIKNFKEEDAAMIIYNITQGLQYMHNQQLVHRDLKLENILLVNHIDLDCKIIDFGFAEKINYQKLESRAGTHGFLPPELFKLQPYTEKGDIFSLGVILFCLLSGQSPFKGKTSKEVLENNKKCKISYDSDIWIKISDESKYLLKKMLEVDPNKRFKCNEILKSKWLRKYILNNSQSLKSSTHNKTKNSLKN</sequence>
<feature type="domain" description="Protein kinase" evidence="5">
    <location>
        <begin position="11"/>
        <end position="286"/>
    </location>
</feature>
<dbReference type="EC" id="2.7.11.17" evidence="6"/>
<dbReference type="GeneID" id="14904337"/>
<keyword evidence="4" id="KW-0723">Serine/threonine-protein kinase</keyword>
<evidence type="ECO:0000259" key="5">
    <source>
        <dbReference type="PROSITE" id="PS50011"/>
    </source>
</evidence>
<dbReference type="Gene3D" id="1.10.510.10">
    <property type="entry name" value="Transferase(Phosphotransferase) domain 1"/>
    <property type="match status" value="1"/>
</dbReference>
<dbReference type="PANTHER" id="PTHR24347">
    <property type="entry name" value="SERINE/THREONINE-PROTEIN KINASE"/>
    <property type="match status" value="1"/>
</dbReference>
<gene>
    <name evidence="6" type="ORF">IMG5_180220</name>
</gene>
<name>G0R2P7_ICHMU</name>
<evidence type="ECO:0000256" key="4">
    <source>
        <dbReference type="RuleBase" id="RU000304"/>
    </source>
</evidence>
<dbReference type="OMA" id="FPLMKAP"/>
<evidence type="ECO:0000256" key="3">
    <source>
        <dbReference type="PROSITE-ProRule" id="PRU10141"/>
    </source>
</evidence>
<dbReference type="PROSITE" id="PS00108">
    <property type="entry name" value="PROTEIN_KINASE_ST"/>
    <property type="match status" value="1"/>
</dbReference>
<dbReference type="PROSITE" id="PS50011">
    <property type="entry name" value="PROTEIN_KINASE_DOM"/>
    <property type="match status" value="1"/>
</dbReference>
<dbReference type="InterPro" id="IPR008271">
    <property type="entry name" value="Ser/Thr_kinase_AS"/>
</dbReference>
<protein>
    <submittedName>
        <fullName evidence="6">Protein kinase domain protein</fullName>
        <ecNumber evidence="6">2.7.11.17</ecNumber>
    </submittedName>
</protein>
<comment type="similarity">
    <text evidence="4">Belongs to the protein kinase superfamily.</text>
</comment>
<evidence type="ECO:0000256" key="2">
    <source>
        <dbReference type="ARBA" id="ARBA00022840"/>
    </source>
</evidence>
<dbReference type="STRING" id="857967.G0R2P7"/>
<dbReference type="SMART" id="SM00220">
    <property type="entry name" value="S_TKc"/>
    <property type="match status" value="1"/>
</dbReference>
<proteinExistence type="inferred from homology"/>
<dbReference type="PROSITE" id="PS00107">
    <property type="entry name" value="PROTEIN_KINASE_ATP"/>
    <property type="match status" value="1"/>
</dbReference>
<dbReference type="Gene3D" id="3.30.200.20">
    <property type="entry name" value="Phosphorylase Kinase, domain 1"/>
    <property type="match status" value="1"/>
</dbReference>
<dbReference type="eggNOG" id="KOG0032">
    <property type="taxonomic scope" value="Eukaryota"/>
</dbReference>
<dbReference type="GO" id="GO:0005524">
    <property type="term" value="F:ATP binding"/>
    <property type="evidence" value="ECO:0007669"/>
    <property type="project" value="UniProtKB-UniRule"/>
</dbReference>
<dbReference type="InterPro" id="IPR000719">
    <property type="entry name" value="Prot_kinase_dom"/>
</dbReference>